<protein>
    <recommendedName>
        <fullName evidence="1">Domain of unknown function with conserved HDNR motif domain-containing protein</fullName>
    </recommendedName>
</protein>
<dbReference type="Proteomes" id="UP000678393">
    <property type="component" value="Unassembled WGS sequence"/>
</dbReference>
<dbReference type="OrthoDB" id="10045229at2759"/>
<proteinExistence type="predicted"/>
<feature type="domain" description="Domain of unknown function with conserved HDNR motif" evidence="1">
    <location>
        <begin position="19"/>
        <end position="148"/>
    </location>
</feature>
<name>A0A8S3YJ21_9EUPU</name>
<dbReference type="AlphaFoldDB" id="A0A8S3YJ21"/>
<dbReference type="EMBL" id="CAJHNH020000056">
    <property type="protein sequence ID" value="CAG5114930.1"/>
    <property type="molecule type" value="Genomic_DNA"/>
</dbReference>
<dbReference type="Pfam" id="PF15115">
    <property type="entry name" value="HDNR"/>
    <property type="match status" value="1"/>
</dbReference>
<evidence type="ECO:0000313" key="2">
    <source>
        <dbReference type="EMBL" id="CAG5114930.1"/>
    </source>
</evidence>
<comment type="caution">
    <text evidence="2">The sequence shown here is derived from an EMBL/GenBank/DDBJ whole genome shotgun (WGS) entry which is preliminary data.</text>
</comment>
<evidence type="ECO:0000313" key="3">
    <source>
        <dbReference type="Proteomes" id="UP000678393"/>
    </source>
</evidence>
<accession>A0A8S3YJ21</accession>
<dbReference type="PANTHER" id="PTHR35539">
    <property type="entry name" value="CDNA SEQUENCE BC048562"/>
    <property type="match status" value="1"/>
</dbReference>
<reference evidence="2" key="1">
    <citation type="submission" date="2021-04" db="EMBL/GenBank/DDBJ databases">
        <authorList>
            <consortium name="Molecular Ecology Group"/>
        </authorList>
    </citation>
    <scope>NUCLEOTIDE SEQUENCE</scope>
</reference>
<dbReference type="InterPro" id="IPR029369">
    <property type="entry name" value="HDNR"/>
</dbReference>
<dbReference type="PANTHER" id="PTHR35539:SF1">
    <property type="entry name" value="CDNA SEQUENCE BC048562"/>
    <property type="match status" value="1"/>
</dbReference>
<gene>
    <name evidence="2" type="ORF">CUNI_LOCUS488</name>
</gene>
<organism evidence="2 3">
    <name type="scientific">Candidula unifasciata</name>
    <dbReference type="NCBI Taxonomy" id="100452"/>
    <lineage>
        <taxon>Eukaryota</taxon>
        <taxon>Metazoa</taxon>
        <taxon>Spiralia</taxon>
        <taxon>Lophotrochozoa</taxon>
        <taxon>Mollusca</taxon>
        <taxon>Gastropoda</taxon>
        <taxon>Heterobranchia</taxon>
        <taxon>Euthyneura</taxon>
        <taxon>Panpulmonata</taxon>
        <taxon>Eupulmonata</taxon>
        <taxon>Stylommatophora</taxon>
        <taxon>Helicina</taxon>
        <taxon>Helicoidea</taxon>
        <taxon>Geomitridae</taxon>
        <taxon>Candidula</taxon>
    </lineage>
</organism>
<evidence type="ECO:0000259" key="1">
    <source>
        <dbReference type="Pfam" id="PF15115"/>
    </source>
</evidence>
<sequence>MSVKVNKGPSSHCHYYTVGSWFPTGYYGHYRSRARVDFVNEYRQLAKPQPPQRFIQRSLQPADYHLFSIHDNRNSFQCDASYFSQGLGRKRHPDRSGIFDPNILSWPPYRENPKLDRPLTSTYRKDFKKDEPNVQLLVKRPLTSFDTVTTTYRSVHGKDSPNHNLINALNNEALLITTRSRLYQARKKKSGERETVASCLTWFRAPVPPATSQAKPPPPLPTCQANHPATCLTDCSGETQSTQEGSVTIDNICMSQEMLPTQMSMTLDLPRQESQTLTPLAE</sequence>
<keyword evidence="3" id="KW-1185">Reference proteome</keyword>